<accession>A0A816QQM5</accession>
<gene>
    <name evidence="1" type="ORF">WKI299_LOCUS12587</name>
</gene>
<dbReference type="Proteomes" id="UP000663856">
    <property type="component" value="Unassembled WGS sequence"/>
</dbReference>
<protein>
    <submittedName>
        <fullName evidence="1">Uncharacterized protein</fullName>
    </submittedName>
</protein>
<evidence type="ECO:0000313" key="2">
    <source>
        <dbReference type="Proteomes" id="UP000663856"/>
    </source>
</evidence>
<dbReference type="EMBL" id="CAJNRF010004675">
    <property type="protein sequence ID" value="CAF2063345.1"/>
    <property type="molecule type" value="Genomic_DNA"/>
</dbReference>
<sequence length="228" mass="25896">MFDGPSIPLNNVTGPVEAILGISQRSVYRLKQEMKKLKEDQEEFARFTRSSSFSLSPTPLSPVSRSDRPKVQLTMFEQDSIRLTFHLLLQDIMYPTLENLLATLLSQYPDFPIKLKTSLHREMKALDFKYRQTKKANILIDSVASQAQRQRLAISGLRSLNGFHLRSLDIFKCDEVHSMDNNHFVASIDSAASTLRSEHGKSAKIAIIIENATWHNKLTPESEPPKRG</sequence>
<dbReference type="AlphaFoldDB" id="A0A816QQM5"/>
<comment type="caution">
    <text evidence="1">The sequence shown here is derived from an EMBL/GenBank/DDBJ whole genome shotgun (WGS) entry which is preliminary data.</text>
</comment>
<reference evidence="1" key="1">
    <citation type="submission" date="2021-02" db="EMBL/GenBank/DDBJ databases">
        <authorList>
            <person name="Nowell W R."/>
        </authorList>
    </citation>
    <scope>NUCLEOTIDE SEQUENCE</scope>
</reference>
<proteinExistence type="predicted"/>
<evidence type="ECO:0000313" key="1">
    <source>
        <dbReference type="EMBL" id="CAF2063345.1"/>
    </source>
</evidence>
<name>A0A816QQM5_9BILA</name>
<organism evidence="1 2">
    <name type="scientific">Rotaria magnacalcarata</name>
    <dbReference type="NCBI Taxonomy" id="392030"/>
    <lineage>
        <taxon>Eukaryota</taxon>
        <taxon>Metazoa</taxon>
        <taxon>Spiralia</taxon>
        <taxon>Gnathifera</taxon>
        <taxon>Rotifera</taxon>
        <taxon>Eurotatoria</taxon>
        <taxon>Bdelloidea</taxon>
        <taxon>Philodinida</taxon>
        <taxon>Philodinidae</taxon>
        <taxon>Rotaria</taxon>
    </lineage>
</organism>